<dbReference type="EMBL" id="JALAWA010000013">
    <property type="protein sequence ID" value="MCY9186522.1"/>
    <property type="molecule type" value="Genomic_DNA"/>
</dbReference>
<feature type="coiled-coil region" evidence="1">
    <location>
        <begin position="106"/>
        <end position="193"/>
    </location>
</feature>
<evidence type="ECO:0000313" key="3">
    <source>
        <dbReference type="Proteomes" id="UP001073053"/>
    </source>
</evidence>
<protein>
    <submittedName>
        <fullName evidence="2">Winged helix-turn-helix transcriptional regulator</fullName>
    </submittedName>
</protein>
<dbReference type="RefSeq" id="WP_268522541.1">
    <property type="nucleotide sequence ID" value="NZ_JALAWA010000013.1"/>
</dbReference>
<evidence type="ECO:0000256" key="1">
    <source>
        <dbReference type="SAM" id="Coils"/>
    </source>
</evidence>
<name>A0A9Q4EMJ0_9BACI</name>
<dbReference type="Gene3D" id="1.10.10.10">
    <property type="entry name" value="Winged helix-like DNA-binding domain superfamily/Winged helix DNA-binding domain"/>
    <property type="match status" value="1"/>
</dbReference>
<gene>
    <name evidence="2" type="ORF">MOF03_18100</name>
</gene>
<dbReference type="Pfam" id="PF13412">
    <property type="entry name" value="HTH_24"/>
    <property type="match status" value="1"/>
</dbReference>
<reference evidence="2" key="1">
    <citation type="submission" date="2022-02" db="EMBL/GenBank/DDBJ databases">
        <title>Crop Bioprotection Bacillus Genome Sequencing.</title>
        <authorList>
            <person name="Dunlap C."/>
        </authorList>
    </citation>
    <scope>NUCLEOTIDE SEQUENCE</scope>
    <source>
        <strain evidence="2">EC49O2N-C10</strain>
    </source>
</reference>
<sequence length="216" mass="24722">MMFSEEKVLASLSENETRVYDYIKTKAESNDNRTLKESMRKISGQLGISEATVHRAVQKLRTNGVIEIVPSREKTESNEIVFYGIPEPDEQVSDIFKMVGSLSSGVKRFETILSNLSEENKRLTDENNKLKKELNIDNNHKLKNKLKSEDLSADLFAQLYDLEEENKALKKRLEKMKDRLNEELEKAQAAQAGIDTTKIIRTQPLKDGTIVYIVKK</sequence>
<dbReference type="InterPro" id="IPR036388">
    <property type="entry name" value="WH-like_DNA-bd_sf"/>
</dbReference>
<comment type="caution">
    <text evidence="2">The sequence shown here is derived from an EMBL/GenBank/DDBJ whole genome shotgun (WGS) entry which is preliminary data.</text>
</comment>
<dbReference type="SUPFAM" id="SSF46689">
    <property type="entry name" value="Homeodomain-like"/>
    <property type="match status" value="1"/>
</dbReference>
<evidence type="ECO:0000313" key="2">
    <source>
        <dbReference type="EMBL" id="MCY9186522.1"/>
    </source>
</evidence>
<dbReference type="Proteomes" id="UP001073053">
    <property type="component" value="Unassembled WGS sequence"/>
</dbReference>
<keyword evidence="1" id="KW-0175">Coiled coil</keyword>
<organism evidence="2 3">
    <name type="scientific">Bacillus halotolerans</name>
    <dbReference type="NCBI Taxonomy" id="260554"/>
    <lineage>
        <taxon>Bacteria</taxon>
        <taxon>Bacillati</taxon>
        <taxon>Bacillota</taxon>
        <taxon>Bacilli</taxon>
        <taxon>Bacillales</taxon>
        <taxon>Bacillaceae</taxon>
        <taxon>Bacillus</taxon>
    </lineage>
</organism>
<proteinExistence type="predicted"/>
<accession>A0A9Q4EMJ0</accession>
<dbReference type="InterPro" id="IPR009057">
    <property type="entry name" value="Homeodomain-like_sf"/>
</dbReference>
<dbReference type="AlphaFoldDB" id="A0A9Q4EMJ0"/>